<evidence type="ECO:0000256" key="8">
    <source>
        <dbReference type="SAM" id="MobiDB-lite"/>
    </source>
</evidence>
<evidence type="ECO:0000259" key="9">
    <source>
        <dbReference type="Pfam" id="PF07715"/>
    </source>
</evidence>
<comment type="similarity">
    <text evidence="7">Belongs to the TonB-dependent receptor family.</text>
</comment>
<keyword evidence="4 7" id="KW-0812">Transmembrane</keyword>
<evidence type="ECO:0000313" key="11">
    <source>
        <dbReference type="Proteomes" id="UP000199403"/>
    </source>
</evidence>
<sequence>MITCIQFTQVTVLRTNLLLFILFVGRIFCVSAESSATGETHALKNPITQAERSAALNQEGEPATLYFPTDGFGSSRDTPNETPKDASAPYPGTEGTPAIPLTTPQPDALHPGGEASIEFNVSGKVSSVEEDEGIPGVTVLVKGTSTGTVTDIDGKYQLTVTTGTETIVFSSIGYIPQEIPINNQSIINVALTPDVTQLEEMVVVGYGAERRADLTGSIASVSVSEKSNLANTNILQALQGEVPGLNIGAVGQPGENPSISIRGQNSITGDNTPLIVLDGVIFHGNLNDLNVNDIEKIDVLKDASAAAVFGSRSANGVLIITSKEGRSEKPQFNFQSNFGFNTVSNPIDMLDGEAYLQKTLDFRAAAGLEANPDNIEAYLSDKEVENLRNNRETNWFDDATRMGTIQEHQLSVSGRSNKTSYYIAGSISDQEGVALGDRFSRNTFRINIDNELTDWLSLGVKTTYAESDFSGIPVAMESALYVPPYGNYWANEELGLYDFRPTDDNLAIHPRIPLYVENESIRRSLFNLFSAVVNVPSIPGLTYTMNYNTNLNWDKEFSFFPRTTVDGLNSNGRAERNHREASTWTFDNILSYNGSFGDHSLSATLLFSRENRRSELTNSTAQGFNEEILGFNGLGLGETQVNSSGAGEDNSVAYMGRVNYKFMHRYLVTLTYRRDGYSAFGENSKYGSFPSAALGWVLSEENFLKNNSLFDFLKLRASYGRNGNQAIGRYQSLAQVENILYLFGDGGGTVIGNSIGTMANSGLGWETTTAVNAGIDFDMLGSRLSGDINYYNSQTEDMLLRRQIPNTNGFRNVVTNLGQINNWGVEVALKSVNVRRGEFEWTSGVAFSLNRNEIVSLYGSDANGDGIEDDDIGNSWFVGESLGAVFDYTTDGIYQLNEDIPFEGYEPGMVRLRDIAGLDGAGNLVMQPDGNITPEDRSIIGFKVPNYRWSLSNSFTYKRFNLFVFLNSIQGGGSNNFYIGENNRMYNAFFPDRLNLPVSLDYWTPNNPSEVFPALDYAAPRAHNFYEDRSFIRLQDVSLSYNFGEQLLNKLRLTNLNLFASGKNLATWTNWSGYDPEMGTSIGDFPMLRSYVLGFTITF</sequence>
<name>A0A1H7BJL3_9BACT</name>
<dbReference type="InterPro" id="IPR037066">
    <property type="entry name" value="Plug_dom_sf"/>
</dbReference>
<dbReference type="AlphaFoldDB" id="A0A1H7BJL3"/>
<dbReference type="InterPro" id="IPR039426">
    <property type="entry name" value="TonB-dep_rcpt-like"/>
</dbReference>
<dbReference type="SUPFAM" id="SSF56935">
    <property type="entry name" value="Porins"/>
    <property type="match status" value="1"/>
</dbReference>
<dbReference type="STRING" id="1416801.SAMN05192553_11280"/>
<dbReference type="EMBL" id="FNZH01000012">
    <property type="protein sequence ID" value="SEJ77801.1"/>
    <property type="molecule type" value="Genomic_DNA"/>
</dbReference>
<dbReference type="Proteomes" id="UP000199403">
    <property type="component" value="Unassembled WGS sequence"/>
</dbReference>
<protein>
    <submittedName>
        <fullName evidence="10">TonB-linked outer membrane protein, SusC/RagA family</fullName>
    </submittedName>
</protein>
<dbReference type="RefSeq" id="WP_092178699.1">
    <property type="nucleotide sequence ID" value="NZ_FNZH01000012.1"/>
</dbReference>
<evidence type="ECO:0000256" key="2">
    <source>
        <dbReference type="ARBA" id="ARBA00022448"/>
    </source>
</evidence>
<dbReference type="InterPro" id="IPR023996">
    <property type="entry name" value="TonB-dep_OMP_SusC/RagA"/>
</dbReference>
<dbReference type="NCBIfam" id="TIGR04056">
    <property type="entry name" value="OMP_RagA_SusC"/>
    <property type="match status" value="1"/>
</dbReference>
<dbReference type="Pfam" id="PF13715">
    <property type="entry name" value="CarbopepD_reg_2"/>
    <property type="match status" value="1"/>
</dbReference>
<dbReference type="Gene3D" id="2.60.40.1120">
    <property type="entry name" value="Carboxypeptidase-like, regulatory domain"/>
    <property type="match status" value="1"/>
</dbReference>
<keyword evidence="2 7" id="KW-0813">Transport</keyword>
<evidence type="ECO:0000256" key="5">
    <source>
        <dbReference type="ARBA" id="ARBA00023136"/>
    </source>
</evidence>
<evidence type="ECO:0000256" key="3">
    <source>
        <dbReference type="ARBA" id="ARBA00022452"/>
    </source>
</evidence>
<dbReference type="Gene3D" id="2.40.170.20">
    <property type="entry name" value="TonB-dependent receptor, beta-barrel domain"/>
    <property type="match status" value="1"/>
</dbReference>
<dbReference type="InterPro" id="IPR036942">
    <property type="entry name" value="Beta-barrel_TonB_sf"/>
</dbReference>
<evidence type="ECO:0000313" key="10">
    <source>
        <dbReference type="EMBL" id="SEJ77801.1"/>
    </source>
</evidence>
<feature type="region of interest" description="Disordered" evidence="8">
    <location>
        <begin position="59"/>
        <end position="101"/>
    </location>
</feature>
<proteinExistence type="inferred from homology"/>
<dbReference type="InterPro" id="IPR008969">
    <property type="entry name" value="CarboxyPept-like_regulatory"/>
</dbReference>
<evidence type="ECO:0000256" key="1">
    <source>
        <dbReference type="ARBA" id="ARBA00004571"/>
    </source>
</evidence>
<evidence type="ECO:0000256" key="6">
    <source>
        <dbReference type="ARBA" id="ARBA00023237"/>
    </source>
</evidence>
<accession>A0A1H7BJL3</accession>
<feature type="domain" description="TonB-dependent receptor plug" evidence="9">
    <location>
        <begin position="212"/>
        <end position="317"/>
    </location>
</feature>
<gene>
    <name evidence="10" type="ORF">SAMN05192553_11280</name>
</gene>
<keyword evidence="5 7" id="KW-0472">Membrane</keyword>
<evidence type="ECO:0000256" key="7">
    <source>
        <dbReference type="PROSITE-ProRule" id="PRU01360"/>
    </source>
</evidence>
<organism evidence="10 11">
    <name type="scientific">Cyclobacterium xiamenense</name>
    <dbReference type="NCBI Taxonomy" id="1297121"/>
    <lineage>
        <taxon>Bacteria</taxon>
        <taxon>Pseudomonadati</taxon>
        <taxon>Bacteroidota</taxon>
        <taxon>Cytophagia</taxon>
        <taxon>Cytophagales</taxon>
        <taxon>Cyclobacteriaceae</taxon>
        <taxon>Cyclobacterium</taxon>
    </lineage>
</organism>
<dbReference type="NCBIfam" id="TIGR04057">
    <property type="entry name" value="SusC_RagA_signa"/>
    <property type="match status" value="1"/>
</dbReference>
<keyword evidence="3 7" id="KW-1134">Transmembrane beta strand</keyword>
<keyword evidence="6 7" id="KW-0998">Cell outer membrane</keyword>
<reference evidence="11" key="1">
    <citation type="submission" date="2016-10" db="EMBL/GenBank/DDBJ databases">
        <authorList>
            <person name="Varghese N."/>
            <person name="Submissions S."/>
        </authorList>
    </citation>
    <scope>NUCLEOTIDE SEQUENCE [LARGE SCALE GENOMIC DNA]</scope>
    <source>
        <strain evidence="11">IBRC-M 10761</strain>
    </source>
</reference>
<keyword evidence="11" id="KW-1185">Reference proteome</keyword>
<dbReference type="SUPFAM" id="SSF49464">
    <property type="entry name" value="Carboxypeptidase regulatory domain-like"/>
    <property type="match status" value="1"/>
</dbReference>
<dbReference type="InterPro" id="IPR023997">
    <property type="entry name" value="TonB-dep_OMP_SusC/RagA_CS"/>
</dbReference>
<dbReference type="InterPro" id="IPR012910">
    <property type="entry name" value="Plug_dom"/>
</dbReference>
<evidence type="ECO:0000256" key="4">
    <source>
        <dbReference type="ARBA" id="ARBA00022692"/>
    </source>
</evidence>
<dbReference type="OrthoDB" id="9768177at2"/>
<comment type="subcellular location">
    <subcellularLocation>
        <location evidence="1 7">Cell outer membrane</location>
        <topology evidence="1 7">Multi-pass membrane protein</topology>
    </subcellularLocation>
</comment>
<dbReference type="Pfam" id="PF07715">
    <property type="entry name" value="Plug"/>
    <property type="match status" value="1"/>
</dbReference>
<dbReference type="PROSITE" id="PS52016">
    <property type="entry name" value="TONB_DEPENDENT_REC_3"/>
    <property type="match status" value="1"/>
</dbReference>
<dbReference type="GO" id="GO:0009279">
    <property type="term" value="C:cell outer membrane"/>
    <property type="evidence" value="ECO:0007669"/>
    <property type="project" value="UniProtKB-SubCell"/>
</dbReference>
<dbReference type="Gene3D" id="2.170.130.10">
    <property type="entry name" value="TonB-dependent receptor, plug domain"/>
    <property type="match status" value="1"/>
</dbReference>